<protein>
    <submittedName>
        <fullName evidence="1">Uncharacterized protein</fullName>
    </submittedName>
</protein>
<gene>
    <name evidence="1" type="ORF">JI435_161280</name>
</gene>
<dbReference type="EMBL" id="CP069039">
    <property type="protein sequence ID" value="QRD04348.1"/>
    <property type="molecule type" value="Genomic_DNA"/>
</dbReference>
<name>A0A7U2FFS7_PHANO</name>
<sequence length="495" mass="56509">MASMLERLSDELILEIFKHLRPARLLVYLSHDHEVYSAGISSNASVAIFASLCLTSTHLSRLAIPELYGNLVKREASQKLPYRSSPGQESRSEHYLRQFFEFGEAVVRSPSLGQHLRYVNFSFESSDMLELCRTYLRRERWSSHRKAMKRLASQIWGATQLQVWIQLCEMRPEQAQSVLLAAMAPNITHVVIDVYENTLSTNLSLLGIDNPLCEKPPSRVHDFSRLERLILTMRGDWFDKQRKPDYESPFLPATPVRHLLPQLTNLRHFQQILAPSPGIYDSVLHPHIVMAKLETLNLHMCNVSLKLIAATLESCPNLKNFLLSPSEAEEFFDFRILYSALRKSLGTLENVSISVGESYLGDVHQDPLGTFSDFLLLKRLRVPDIVMMGKPEGYDLEGPDYDWSDFCPQSSLIDLLPPYLECLFLASEFVGLSDRTEFLWEFVRNLDQLSRLRSFGSVGSRNGSFDRLSEELASRGVQFTESDFAFSGEWLGTVF</sequence>
<keyword evidence="2" id="KW-1185">Reference proteome</keyword>
<dbReference type="AlphaFoldDB" id="A0A7U2FFS7"/>
<evidence type="ECO:0000313" key="2">
    <source>
        <dbReference type="Proteomes" id="UP000663193"/>
    </source>
</evidence>
<reference evidence="2" key="1">
    <citation type="journal article" date="2021" name="BMC Genomics">
        <title>Chromosome-level genome assembly and manually-curated proteome of model necrotroph Parastagonospora nodorum Sn15 reveals a genome-wide trove of candidate effector homologs, and redundancy of virulence-related functions within an accessory chromosome.</title>
        <authorList>
            <person name="Bertazzoni S."/>
            <person name="Jones D.A.B."/>
            <person name="Phan H.T."/>
            <person name="Tan K.-C."/>
            <person name="Hane J.K."/>
        </authorList>
    </citation>
    <scope>NUCLEOTIDE SEQUENCE [LARGE SCALE GENOMIC DNA]</scope>
    <source>
        <strain evidence="2">SN15 / ATCC MYA-4574 / FGSC 10173)</strain>
    </source>
</reference>
<evidence type="ECO:0000313" key="1">
    <source>
        <dbReference type="EMBL" id="QRD04348.1"/>
    </source>
</evidence>
<dbReference type="Proteomes" id="UP000663193">
    <property type="component" value="Chromosome 17"/>
</dbReference>
<organism evidence="1 2">
    <name type="scientific">Phaeosphaeria nodorum (strain SN15 / ATCC MYA-4574 / FGSC 10173)</name>
    <name type="common">Glume blotch fungus</name>
    <name type="synonym">Parastagonospora nodorum</name>
    <dbReference type="NCBI Taxonomy" id="321614"/>
    <lineage>
        <taxon>Eukaryota</taxon>
        <taxon>Fungi</taxon>
        <taxon>Dikarya</taxon>
        <taxon>Ascomycota</taxon>
        <taxon>Pezizomycotina</taxon>
        <taxon>Dothideomycetes</taxon>
        <taxon>Pleosporomycetidae</taxon>
        <taxon>Pleosporales</taxon>
        <taxon>Pleosporineae</taxon>
        <taxon>Phaeosphaeriaceae</taxon>
        <taxon>Parastagonospora</taxon>
    </lineage>
</organism>
<accession>A0A7U2FFS7</accession>
<proteinExistence type="predicted"/>
<dbReference type="VEuPathDB" id="FungiDB:JI435_161280"/>